<dbReference type="Pfam" id="PF00462">
    <property type="entry name" value="Glutaredoxin"/>
    <property type="match status" value="1"/>
</dbReference>
<dbReference type="PIRSF" id="PIRSF005894">
    <property type="entry name" value="Monothiol_GRX"/>
    <property type="match status" value="1"/>
</dbReference>
<dbReference type="EMBL" id="NRSH01000127">
    <property type="protein sequence ID" value="MBK1727313.1"/>
    <property type="molecule type" value="Genomic_DNA"/>
</dbReference>
<dbReference type="NCBIfam" id="TIGR00365">
    <property type="entry name" value="Grx4 family monothiol glutaredoxin"/>
    <property type="match status" value="1"/>
</dbReference>
<feature type="domain" description="Glutaredoxin" evidence="8">
    <location>
        <begin position="19"/>
        <end position="82"/>
    </location>
</feature>
<evidence type="ECO:0000256" key="6">
    <source>
        <dbReference type="ARBA" id="ARBA00023284"/>
    </source>
</evidence>
<keyword evidence="6" id="KW-0676">Redox-active center</keyword>
<dbReference type="InterPro" id="IPR002109">
    <property type="entry name" value="Glutaredoxin"/>
</dbReference>
<evidence type="ECO:0000256" key="7">
    <source>
        <dbReference type="PIRNR" id="PIRNR005894"/>
    </source>
</evidence>
<dbReference type="InterPro" id="IPR033658">
    <property type="entry name" value="GRX_PICOT-like"/>
</dbReference>
<dbReference type="CDD" id="cd03028">
    <property type="entry name" value="GRX_PICOT_like"/>
    <property type="match status" value="1"/>
</dbReference>
<evidence type="ECO:0000256" key="2">
    <source>
        <dbReference type="ARBA" id="ARBA00022714"/>
    </source>
</evidence>
<dbReference type="InterPro" id="IPR004480">
    <property type="entry name" value="Monothiol_GRX-rel"/>
</dbReference>
<dbReference type="InterPro" id="IPR036249">
    <property type="entry name" value="Thioredoxin-like_sf"/>
</dbReference>
<reference evidence="9 10" key="1">
    <citation type="journal article" date="2020" name="Microorganisms">
        <title>Osmotic Adaptation and Compatible Solute Biosynthesis of Phototrophic Bacteria as Revealed from Genome Analyses.</title>
        <authorList>
            <person name="Imhoff J.F."/>
            <person name="Rahn T."/>
            <person name="Kunzel S."/>
            <person name="Keller A."/>
            <person name="Neulinger S.C."/>
        </authorList>
    </citation>
    <scope>NUCLEOTIDE SEQUENCE [LARGE SCALE GENOMIC DNA]</scope>
    <source>
        <strain evidence="9 10">DSM 15116</strain>
    </source>
</reference>
<comment type="similarity">
    <text evidence="1 7">Belongs to the glutaredoxin family. Monothiol subfamily.</text>
</comment>
<dbReference type="PANTHER" id="PTHR10293:SF72">
    <property type="entry name" value="MONOTHIOL GLUTAREDOXIN-S14, CHLOROPLASTIC"/>
    <property type="match status" value="1"/>
</dbReference>
<proteinExistence type="inferred from homology"/>
<evidence type="ECO:0000256" key="4">
    <source>
        <dbReference type="ARBA" id="ARBA00023004"/>
    </source>
</evidence>
<name>A0ABS1E735_9GAMM</name>
<dbReference type="PROSITE" id="PS51354">
    <property type="entry name" value="GLUTAREDOXIN_2"/>
    <property type="match status" value="1"/>
</dbReference>
<evidence type="ECO:0000256" key="3">
    <source>
        <dbReference type="ARBA" id="ARBA00022723"/>
    </source>
</evidence>
<evidence type="ECO:0000256" key="1">
    <source>
        <dbReference type="ARBA" id="ARBA00009630"/>
    </source>
</evidence>
<dbReference type="Proteomes" id="UP000738126">
    <property type="component" value="Unassembled WGS sequence"/>
</dbReference>
<dbReference type="PANTHER" id="PTHR10293">
    <property type="entry name" value="GLUTAREDOXIN FAMILY MEMBER"/>
    <property type="match status" value="1"/>
</dbReference>
<protein>
    <recommendedName>
        <fullName evidence="7">Glutaredoxin</fullName>
    </recommendedName>
</protein>
<dbReference type="RefSeq" id="WP_200260340.1">
    <property type="nucleotide sequence ID" value="NZ_NRSH01000127.1"/>
</dbReference>
<accession>A0ABS1E735</accession>
<keyword evidence="4" id="KW-0408">Iron</keyword>
<dbReference type="Gene3D" id="3.40.30.10">
    <property type="entry name" value="Glutaredoxin"/>
    <property type="match status" value="1"/>
</dbReference>
<evidence type="ECO:0000313" key="10">
    <source>
        <dbReference type="Proteomes" id="UP000738126"/>
    </source>
</evidence>
<dbReference type="InterPro" id="IPR014434">
    <property type="entry name" value="Monothiol_GRX"/>
</dbReference>
<evidence type="ECO:0000256" key="5">
    <source>
        <dbReference type="ARBA" id="ARBA00023014"/>
    </source>
</evidence>
<sequence>MSESAIQEVIRQQVGENPIILYMKGTPEQPMCGFSQRAAQALAACGREFAYVDVLQDDEVREGVKAFGDWPTIPQLYIDGELTGGSDIIMEMFDTGELQRLIDGAGGGEGTSG</sequence>
<keyword evidence="2" id="KW-0001">2Fe-2S</keyword>
<evidence type="ECO:0000259" key="8">
    <source>
        <dbReference type="Pfam" id="PF00462"/>
    </source>
</evidence>
<dbReference type="SUPFAM" id="SSF52833">
    <property type="entry name" value="Thioredoxin-like"/>
    <property type="match status" value="1"/>
</dbReference>
<organism evidence="9 10">
    <name type="scientific">Halorhodospira neutriphila</name>
    <dbReference type="NCBI Taxonomy" id="168379"/>
    <lineage>
        <taxon>Bacteria</taxon>
        <taxon>Pseudomonadati</taxon>
        <taxon>Pseudomonadota</taxon>
        <taxon>Gammaproteobacteria</taxon>
        <taxon>Chromatiales</taxon>
        <taxon>Ectothiorhodospiraceae</taxon>
        <taxon>Halorhodospira</taxon>
    </lineage>
</organism>
<keyword evidence="3" id="KW-0479">Metal-binding</keyword>
<evidence type="ECO:0000313" key="9">
    <source>
        <dbReference type="EMBL" id="MBK1727313.1"/>
    </source>
</evidence>
<keyword evidence="10" id="KW-1185">Reference proteome</keyword>
<gene>
    <name evidence="9" type="primary">grxD</name>
    <name evidence="9" type="ORF">CKO13_09850</name>
</gene>
<keyword evidence="5" id="KW-0411">Iron-sulfur</keyword>
<comment type="caution">
    <text evidence="9">The sequence shown here is derived from an EMBL/GenBank/DDBJ whole genome shotgun (WGS) entry which is preliminary data.</text>
</comment>